<proteinExistence type="inferred from homology"/>
<feature type="transmembrane region" description="Helical" evidence="6">
    <location>
        <begin position="247"/>
        <end position="266"/>
    </location>
</feature>
<keyword evidence="4 6" id="KW-1133">Transmembrane helix</keyword>
<comment type="similarity">
    <text evidence="2">Belongs to the drug/metabolite transporter (DMT) superfamily. 10 TMS drug/metabolite exporter (DME) (TC 2.A.7.3) family.</text>
</comment>
<dbReference type="InterPro" id="IPR000620">
    <property type="entry name" value="EamA_dom"/>
</dbReference>
<dbReference type="Proteomes" id="UP001163882">
    <property type="component" value="Chromosome"/>
</dbReference>
<evidence type="ECO:0000256" key="4">
    <source>
        <dbReference type="ARBA" id="ARBA00022989"/>
    </source>
</evidence>
<protein>
    <submittedName>
        <fullName evidence="8">DMT family transporter</fullName>
    </submittedName>
</protein>
<reference evidence="8" key="1">
    <citation type="submission" date="2022-10" db="EMBL/GenBank/DDBJ databases">
        <title>YIM 151497 complete genome.</title>
        <authorList>
            <person name="Chen X."/>
        </authorList>
    </citation>
    <scope>NUCLEOTIDE SEQUENCE</scope>
    <source>
        <strain evidence="8">YIM 151497</strain>
    </source>
</reference>
<dbReference type="InterPro" id="IPR037185">
    <property type="entry name" value="EmrE-like"/>
</dbReference>
<feature type="transmembrane region" description="Helical" evidence="6">
    <location>
        <begin position="218"/>
        <end position="235"/>
    </location>
</feature>
<feature type="transmembrane region" description="Helical" evidence="6">
    <location>
        <begin position="7"/>
        <end position="27"/>
    </location>
</feature>
<dbReference type="Pfam" id="PF00892">
    <property type="entry name" value="EamA"/>
    <property type="match status" value="2"/>
</dbReference>
<evidence type="ECO:0000256" key="5">
    <source>
        <dbReference type="ARBA" id="ARBA00023136"/>
    </source>
</evidence>
<name>A0ABY6IQ79_9HYPH</name>
<organism evidence="8 9">
    <name type="scientific">Pelagibacterium flavum</name>
    <dbReference type="NCBI Taxonomy" id="2984530"/>
    <lineage>
        <taxon>Bacteria</taxon>
        <taxon>Pseudomonadati</taxon>
        <taxon>Pseudomonadota</taxon>
        <taxon>Alphaproteobacteria</taxon>
        <taxon>Hyphomicrobiales</taxon>
        <taxon>Devosiaceae</taxon>
        <taxon>Pelagibacterium</taxon>
    </lineage>
</organism>
<feature type="transmembrane region" description="Helical" evidence="6">
    <location>
        <begin position="272"/>
        <end position="290"/>
    </location>
</feature>
<evidence type="ECO:0000256" key="3">
    <source>
        <dbReference type="ARBA" id="ARBA00022692"/>
    </source>
</evidence>
<keyword evidence="9" id="KW-1185">Reference proteome</keyword>
<feature type="transmembrane region" description="Helical" evidence="6">
    <location>
        <begin position="154"/>
        <end position="178"/>
    </location>
</feature>
<feature type="domain" description="EamA" evidence="7">
    <location>
        <begin position="8"/>
        <end position="140"/>
    </location>
</feature>
<keyword evidence="3 6" id="KW-0812">Transmembrane</keyword>
<feature type="domain" description="EamA" evidence="7">
    <location>
        <begin position="159"/>
        <end position="290"/>
    </location>
</feature>
<evidence type="ECO:0000259" key="7">
    <source>
        <dbReference type="Pfam" id="PF00892"/>
    </source>
</evidence>
<dbReference type="SUPFAM" id="SSF103481">
    <property type="entry name" value="Multidrug resistance efflux transporter EmrE"/>
    <property type="match status" value="2"/>
</dbReference>
<evidence type="ECO:0000313" key="8">
    <source>
        <dbReference type="EMBL" id="UYQ71482.1"/>
    </source>
</evidence>
<evidence type="ECO:0000313" key="9">
    <source>
        <dbReference type="Proteomes" id="UP001163882"/>
    </source>
</evidence>
<sequence length="309" mass="33163">MPRRNVMLGIGLKVASVFVFVAMSAVIKGAEGVPVGQLIFFRSAFALVPVFLILGMRGQLLDGFKTTRLGSHILRGILGTGGMILIFFGLTRLPLPEATTINYATPLFIVIFSAVFLREKIRLFRWSAVVVGLVGVIIIMWPRLTFLSSDAATLGPQAIGALAAFSACMVSAAAMLTVRNLVKTERSATIVIYFSLVSTVIGLASIPFGWLPLSLEEALILMGAGVCGGVGQILLTESYRHAELTTVAPFEYSSMILSIAIGFLVFHEVPTIEMLIGGSIVTAAGIFIIYREHMLGLDRAKVRKVSSPV</sequence>
<evidence type="ECO:0000256" key="6">
    <source>
        <dbReference type="SAM" id="Phobius"/>
    </source>
</evidence>
<feature type="transmembrane region" description="Helical" evidence="6">
    <location>
        <begin position="101"/>
        <end position="117"/>
    </location>
</feature>
<dbReference type="PANTHER" id="PTHR22911:SF6">
    <property type="entry name" value="SOLUTE CARRIER FAMILY 35 MEMBER G1"/>
    <property type="match status" value="1"/>
</dbReference>
<dbReference type="RefSeq" id="WP_264225134.1">
    <property type="nucleotide sequence ID" value="NZ_CP107716.1"/>
</dbReference>
<evidence type="ECO:0000256" key="1">
    <source>
        <dbReference type="ARBA" id="ARBA00004141"/>
    </source>
</evidence>
<keyword evidence="5 6" id="KW-0472">Membrane</keyword>
<feature type="transmembrane region" description="Helical" evidence="6">
    <location>
        <begin position="39"/>
        <end position="56"/>
    </location>
</feature>
<feature type="transmembrane region" description="Helical" evidence="6">
    <location>
        <begin position="77"/>
        <end position="95"/>
    </location>
</feature>
<evidence type="ECO:0000256" key="2">
    <source>
        <dbReference type="ARBA" id="ARBA00009853"/>
    </source>
</evidence>
<feature type="transmembrane region" description="Helical" evidence="6">
    <location>
        <begin position="124"/>
        <end position="142"/>
    </location>
</feature>
<feature type="transmembrane region" description="Helical" evidence="6">
    <location>
        <begin position="190"/>
        <end position="212"/>
    </location>
</feature>
<gene>
    <name evidence="8" type="ORF">OF122_15725</name>
</gene>
<dbReference type="EMBL" id="CP107716">
    <property type="protein sequence ID" value="UYQ71482.1"/>
    <property type="molecule type" value="Genomic_DNA"/>
</dbReference>
<comment type="subcellular location">
    <subcellularLocation>
        <location evidence="1">Membrane</location>
        <topology evidence="1">Multi-pass membrane protein</topology>
    </subcellularLocation>
</comment>
<accession>A0ABY6IQ79</accession>
<dbReference type="PANTHER" id="PTHR22911">
    <property type="entry name" value="ACYL-MALONYL CONDENSING ENZYME-RELATED"/>
    <property type="match status" value="1"/>
</dbReference>